<keyword evidence="2" id="KW-1185">Reference proteome</keyword>
<sequence>MPVALLFRAVMHMSLLRLRSMNDGPFLGQVVGVGLCSEAADEIAQRLREIVDDYTDDVFGCGVG</sequence>
<accession>A0ABV3AR26</accession>
<protein>
    <submittedName>
        <fullName evidence="1">Uncharacterized protein</fullName>
    </submittedName>
</protein>
<organism evidence="1 2">
    <name type="scientific">Streptomyces flaveolus</name>
    <dbReference type="NCBI Taxonomy" id="67297"/>
    <lineage>
        <taxon>Bacteria</taxon>
        <taxon>Bacillati</taxon>
        <taxon>Actinomycetota</taxon>
        <taxon>Actinomycetes</taxon>
        <taxon>Kitasatosporales</taxon>
        <taxon>Streptomycetaceae</taxon>
        <taxon>Streptomyces</taxon>
    </lineage>
</organism>
<dbReference type="EMBL" id="JBFAEG010000065">
    <property type="protein sequence ID" value="MEU5713965.1"/>
    <property type="molecule type" value="Genomic_DNA"/>
</dbReference>
<reference evidence="1 2" key="1">
    <citation type="submission" date="2024-06" db="EMBL/GenBank/DDBJ databases">
        <title>The Natural Products Discovery Center: Release of the First 8490 Sequenced Strains for Exploring Actinobacteria Biosynthetic Diversity.</title>
        <authorList>
            <person name="Kalkreuter E."/>
            <person name="Kautsar S.A."/>
            <person name="Yang D."/>
            <person name="Bader C.D."/>
            <person name="Teijaro C.N."/>
            <person name="Fluegel L."/>
            <person name="Davis C.M."/>
            <person name="Simpson J.R."/>
            <person name="Lauterbach L."/>
            <person name="Steele A.D."/>
            <person name="Gui C."/>
            <person name="Meng S."/>
            <person name="Li G."/>
            <person name="Viehrig K."/>
            <person name="Ye F."/>
            <person name="Su P."/>
            <person name="Kiefer A.F."/>
            <person name="Nichols A."/>
            <person name="Cepeda A.J."/>
            <person name="Yan W."/>
            <person name="Fan B."/>
            <person name="Jiang Y."/>
            <person name="Adhikari A."/>
            <person name="Zheng C.-J."/>
            <person name="Schuster L."/>
            <person name="Cowan T.M."/>
            <person name="Smanski M.J."/>
            <person name="Chevrette M.G."/>
            <person name="De Carvalho L.P.S."/>
            <person name="Shen B."/>
        </authorList>
    </citation>
    <scope>NUCLEOTIDE SEQUENCE [LARGE SCALE GENOMIC DNA]</scope>
    <source>
        <strain evidence="1 2">NPDC020594</strain>
    </source>
</reference>
<dbReference type="Proteomes" id="UP001551011">
    <property type="component" value="Unassembled WGS sequence"/>
</dbReference>
<evidence type="ECO:0000313" key="2">
    <source>
        <dbReference type="Proteomes" id="UP001551011"/>
    </source>
</evidence>
<proteinExistence type="predicted"/>
<dbReference type="RefSeq" id="WP_030652960.1">
    <property type="nucleotide sequence ID" value="NZ_JBEXDP010000161.1"/>
</dbReference>
<evidence type="ECO:0000313" key="1">
    <source>
        <dbReference type="EMBL" id="MEU5713965.1"/>
    </source>
</evidence>
<name>A0ABV3AR26_9ACTN</name>
<gene>
    <name evidence="1" type="ORF">AB0H04_45505</name>
</gene>
<comment type="caution">
    <text evidence="1">The sequence shown here is derived from an EMBL/GenBank/DDBJ whole genome shotgun (WGS) entry which is preliminary data.</text>
</comment>